<comment type="caution">
    <text evidence="9">The sequence shown here is derived from an EMBL/GenBank/DDBJ whole genome shotgun (WGS) entry which is preliminary data.</text>
</comment>
<dbReference type="Proteomes" id="UP000256485">
    <property type="component" value="Unassembled WGS sequence"/>
</dbReference>
<keyword evidence="4" id="KW-0408">Iron</keyword>
<evidence type="ECO:0000256" key="2">
    <source>
        <dbReference type="ARBA" id="ARBA00022723"/>
    </source>
</evidence>
<dbReference type="PANTHER" id="PTHR43255:SF1">
    <property type="entry name" value="IRON-SULFUR-BINDING OXIDOREDUCTASE FADF-RELATED"/>
    <property type="match status" value="1"/>
</dbReference>
<keyword evidence="7" id="KW-0472">Membrane</keyword>
<gene>
    <name evidence="9" type="ORF">DFJ64_2065</name>
</gene>
<dbReference type="GO" id="GO:0051539">
    <property type="term" value="F:4 iron, 4 sulfur cluster binding"/>
    <property type="evidence" value="ECO:0007669"/>
    <property type="project" value="UniProtKB-KW"/>
</dbReference>
<feature type="transmembrane region" description="Helical" evidence="7">
    <location>
        <begin position="151"/>
        <end position="170"/>
    </location>
</feature>
<feature type="region of interest" description="Disordered" evidence="6">
    <location>
        <begin position="718"/>
        <end position="748"/>
    </location>
</feature>
<feature type="domain" description="4Fe-4S ferredoxin-type" evidence="8">
    <location>
        <begin position="291"/>
        <end position="321"/>
    </location>
</feature>
<evidence type="ECO:0000313" key="9">
    <source>
        <dbReference type="EMBL" id="REF36648.1"/>
    </source>
</evidence>
<dbReference type="EMBL" id="QTUC01000001">
    <property type="protein sequence ID" value="REF36648.1"/>
    <property type="molecule type" value="Genomic_DNA"/>
</dbReference>
<proteinExistence type="predicted"/>
<sequence length="748" mass="81837">MRTFAIVTTTAITLVAVALVTRTVAGMVGVVRLGQPVVGRTDQPWRRWATMLRETVGHTRLTRWPLVGVAHWFVFVGFGFLFFTLVSAYGQVYGGADWTLPLLGHWWPYEIAAELVASLTLAGILVLIVIRQRNHPRRLGRRSRFSGSTMWQAYYVEATIVVIACCILVLRGLEGALGGPERGSHHLVTAPLVAAFSGLAPTTLATAILAVATLKIAVSMAWLVVIALYPTMGVAWHRFTAFPNIWFRRKADGGTALGELPPMYSRGRPIDFEDPSEDDIFGAGAVEEFTWKALLDFTTCTECGRCQSQCPAWNTGKPLSPKGFILDLRDHAYAKAPYLRASENEREALPDQVKAEAQRRLVGAIDDPAAGTLGAVIDSDVLWSCTTCGACVEQCPVDIEHVDHIVEMRRHQVLVESEFPSELNQLFRGLESRGNPWNMNPAARLEWTKGLSFEVPVVGEGDVTDLSRVEYLFWVGCAGAFDDRAKKTTRAVAELLHIAGVSFAVLGPAETCTGDPARRAGNEFVYQMLAQQNVETLREAGATKVVATCAHCFNTIRNEYRQLGLELEVVHHTQLLNRLVREGRLRPVPPTADGERRPVTYHDPCYLGRHNQVYQPPRELLSALPEVEVREMPRSGRTSFCCGAGGARMWMEERIGTRINLERTAEAVATGAERIATACPFCRVMLRDGVTQHQADGKAGEDVEVVDVAQLLLESVRRGGDRSAASASPGDATAGADGGSGDAAPVRD</sequence>
<evidence type="ECO:0000256" key="5">
    <source>
        <dbReference type="ARBA" id="ARBA00023014"/>
    </source>
</evidence>
<evidence type="ECO:0000256" key="1">
    <source>
        <dbReference type="ARBA" id="ARBA00022485"/>
    </source>
</evidence>
<feature type="transmembrane region" description="Helical" evidence="7">
    <location>
        <begin position="69"/>
        <end position="91"/>
    </location>
</feature>
<feature type="transmembrane region" description="Helical" evidence="7">
    <location>
        <begin position="221"/>
        <end position="239"/>
    </location>
</feature>
<dbReference type="OrthoDB" id="9794954at2"/>
<reference evidence="9 10" key="1">
    <citation type="submission" date="2018-08" db="EMBL/GenBank/DDBJ databases">
        <title>Sequencing the genomes of 1000 actinobacteria strains.</title>
        <authorList>
            <person name="Klenk H.-P."/>
        </authorList>
    </citation>
    <scope>NUCLEOTIDE SEQUENCE [LARGE SCALE GENOMIC DNA]</scope>
    <source>
        <strain evidence="9 10">DSM 22891</strain>
    </source>
</reference>
<evidence type="ECO:0000256" key="6">
    <source>
        <dbReference type="SAM" id="MobiDB-lite"/>
    </source>
</evidence>
<dbReference type="Pfam" id="PF13187">
    <property type="entry name" value="Fer4_9"/>
    <property type="match status" value="1"/>
</dbReference>
<keyword evidence="7" id="KW-1133">Transmembrane helix</keyword>
<feature type="transmembrane region" description="Helical" evidence="7">
    <location>
        <begin position="190"/>
        <end position="214"/>
    </location>
</feature>
<accession>A0A3D9V4H7</accession>
<dbReference type="InterPro" id="IPR017900">
    <property type="entry name" value="4Fe4S_Fe_S_CS"/>
</dbReference>
<protein>
    <submittedName>
        <fullName evidence="9">Fe-S oxidoreductase</fullName>
    </submittedName>
</protein>
<dbReference type="AlphaFoldDB" id="A0A3D9V4H7"/>
<name>A0A3D9V4H7_THECX</name>
<dbReference type="PANTHER" id="PTHR43255">
    <property type="entry name" value="IRON-SULFUR-BINDING OXIDOREDUCTASE FADF-RELATED-RELATED"/>
    <property type="match status" value="1"/>
</dbReference>
<keyword evidence="2" id="KW-0479">Metal-binding</keyword>
<feature type="domain" description="4Fe-4S ferredoxin-type" evidence="8">
    <location>
        <begin position="373"/>
        <end position="405"/>
    </location>
</feature>
<keyword evidence="3" id="KW-0560">Oxidoreductase</keyword>
<keyword evidence="5" id="KW-0411">Iron-sulfur</keyword>
<dbReference type="InterPro" id="IPR004017">
    <property type="entry name" value="Cys_rich_dom"/>
</dbReference>
<dbReference type="PROSITE" id="PS00198">
    <property type="entry name" value="4FE4S_FER_1"/>
    <property type="match status" value="1"/>
</dbReference>
<keyword evidence="1" id="KW-0004">4Fe-4S</keyword>
<feature type="transmembrane region" description="Helical" evidence="7">
    <location>
        <begin position="111"/>
        <end position="130"/>
    </location>
</feature>
<evidence type="ECO:0000256" key="3">
    <source>
        <dbReference type="ARBA" id="ARBA00023002"/>
    </source>
</evidence>
<dbReference type="InterPro" id="IPR051460">
    <property type="entry name" value="HdrC_iron-sulfur_subunit"/>
</dbReference>
<keyword evidence="10" id="KW-1185">Reference proteome</keyword>
<dbReference type="GO" id="GO:0046872">
    <property type="term" value="F:metal ion binding"/>
    <property type="evidence" value="ECO:0007669"/>
    <property type="project" value="UniProtKB-KW"/>
</dbReference>
<evidence type="ECO:0000313" key="10">
    <source>
        <dbReference type="Proteomes" id="UP000256485"/>
    </source>
</evidence>
<dbReference type="SUPFAM" id="SSF46548">
    <property type="entry name" value="alpha-helical ferredoxin"/>
    <property type="match status" value="1"/>
</dbReference>
<dbReference type="Pfam" id="PF02754">
    <property type="entry name" value="CCG"/>
    <property type="match status" value="2"/>
</dbReference>
<feature type="transmembrane region" description="Helical" evidence="7">
    <location>
        <begin position="6"/>
        <end position="31"/>
    </location>
</feature>
<organism evidence="9 10">
    <name type="scientific">Thermasporomyces composti</name>
    <dbReference type="NCBI Taxonomy" id="696763"/>
    <lineage>
        <taxon>Bacteria</taxon>
        <taxon>Bacillati</taxon>
        <taxon>Actinomycetota</taxon>
        <taxon>Actinomycetes</taxon>
        <taxon>Propionibacteriales</taxon>
        <taxon>Nocardioidaceae</taxon>
        <taxon>Thermasporomyces</taxon>
    </lineage>
</organism>
<dbReference type="InterPro" id="IPR017896">
    <property type="entry name" value="4Fe4S_Fe-S-bd"/>
</dbReference>
<dbReference type="Gene3D" id="1.10.1060.10">
    <property type="entry name" value="Alpha-helical ferredoxin"/>
    <property type="match status" value="1"/>
</dbReference>
<dbReference type="GO" id="GO:0016491">
    <property type="term" value="F:oxidoreductase activity"/>
    <property type="evidence" value="ECO:0007669"/>
    <property type="project" value="UniProtKB-KW"/>
</dbReference>
<evidence type="ECO:0000256" key="4">
    <source>
        <dbReference type="ARBA" id="ARBA00023004"/>
    </source>
</evidence>
<dbReference type="PROSITE" id="PS51379">
    <property type="entry name" value="4FE4S_FER_2"/>
    <property type="match status" value="2"/>
</dbReference>
<keyword evidence="7" id="KW-0812">Transmembrane</keyword>
<evidence type="ECO:0000256" key="7">
    <source>
        <dbReference type="SAM" id="Phobius"/>
    </source>
</evidence>
<dbReference type="GO" id="GO:0005886">
    <property type="term" value="C:plasma membrane"/>
    <property type="evidence" value="ECO:0007669"/>
    <property type="project" value="TreeGrafter"/>
</dbReference>
<dbReference type="InterPro" id="IPR009051">
    <property type="entry name" value="Helical_ferredxn"/>
</dbReference>
<feature type="compositionally biased region" description="Low complexity" evidence="6">
    <location>
        <begin position="723"/>
        <end position="735"/>
    </location>
</feature>
<dbReference type="RefSeq" id="WP_115850252.1">
    <property type="nucleotide sequence ID" value="NZ_QTUC01000001.1"/>
</dbReference>
<evidence type="ECO:0000259" key="8">
    <source>
        <dbReference type="PROSITE" id="PS51379"/>
    </source>
</evidence>